<protein>
    <submittedName>
        <fullName evidence="2">Glycosylphosphatidylinositol-specific phospholipase C</fullName>
        <ecNumber evidence="2">4.6.1.14</ecNumber>
    </submittedName>
</protein>
<dbReference type="Proteomes" id="UP000195570">
    <property type="component" value="Unassembled WGS sequence"/>
</dbReference>
<dbReference type="GO" id="GO:0008081">
    <property type="term" value="F:phosphoric diester hydrolase activity"/>
    <property type="evidence" value="ECO:0007669"/>
    <property type="project" value="InterPro"/>
</dbReference>
<feature type="domain" description="Phosphatidylinositol-specific phospholipase C X" evidence="1">
    <location>
        <begin position="19"/>
        <end position="198"/>
    </location>
</feature>
<dbReference type="VEuPathDB" id="TriTrypDB:TEOVI_000549700"/>
<dbReference type="GO" id="GO:0006629">
    <property type="term" value="P:lipid metabolic process"/>
    <property type="evidence" value="ECO:0007669"/>
    <property type="project" value="InterPro"/>
</dbReference>
<gene>
    <name evidence="2" type="ORF">TEOVI_000549700</name>
</gene>
<dbReference type="PROSITE" id="PS50007">
    <property type="entry name" value="PIPLC_X_DOMAIN"/>
    <property type="match status" value="1"/>
</dbReference>
<comment type="caution">
    <text evidence="2">The sequence shown here is derived from an EMBL/GenBank/DDBJ whole genome shotgun (WGS) entry which is preliminary data.</text>
</comment>
<keyword evidence="2" id="KW-0456">Lyase</keyword>
<dbReference type="AlphaFoldDB" id="A0A1G4I622"/>
<evidence type="ECO:0000313" key="3">
    <source>
        <dbReference type="Proteomes" id="UP000195570"/>
    </source>
</evidence>
<reference evidence="2" key="1">
    <citation type="submission" date="2016-09" db="EMBL/GenBank/DDBJ databases">
        <authorList>
            <person name="Hebert L."/>
            <person name="Moumen B."/>
        </authorList>
    </citation>
    <scope>NUCLEOTIDE SEQUENCE [LARGE SCALE GENOMIC DNA]</scope>
    <source>
        <strain evidence="2">OVI</strain>
    </source>
</reference>
<dbReference type="PANTHER" id="PTHR13593">
    <property type="match status" value="1"/>
</dbReference>
<proteinExistence type="predicted"/>
<dbReference type="Pfam" id="PF00388">
    <property type="entry name" value="PI-PLC-X"/>
    <property type="match status" value="1"/>
</dbReference>
<keyword evidence="3" id="KW-1185">Reference proteome</keyword>
<name>A0A1G4I622_TRYEQ</name>
<dbReference type="CDD" id="cd08587">
    <property type="entry name" value="PI-PLCXDc_like"/>
    <property type="match status" value="1"/>
</dbReference>
<accession>A0A1G4I622</accession>
<dbReference type="FunFam" id="3.20.20.190:FF:000081">
    <property type="entry name" value="Glycosylphosphatidylinositol-specific phospholipase C"/>
    <property type="match status" value="1"/>
</dbReference>
<dbReference type="EMBL" id="CZPT02000730">
    <property type="protein sequence ID" value="SCU67354.1"/>
    <property type="molecule type" value="Genomic_DNA"/>
</dbReference>
<dbReference type="SMART" id="SM00148">
    <property type="entry name" value="PLCXc"/>
    <property type="match status" value="1"/>
</dbReference>
<dbReference type="InterPro" id="IPR051057">
    <property type="entry name" value="PI-PLC_domain"/>
</dbReference>
<dbReference type="InterPro" id="IPR017946">
    <property type="entry name" value="PLC-like_Pdiesterase_TIM-brl"/>
</dbReference>
<dbReference type="RefSeq" id="XP_067078680.1">
    <property type="nucleotide sequence ID" value="XM_067222579.1"/>
</dbReference>
<dbReference type="GeneID" id="92379437"/>
<dbReference type="InterPro" id="IPR000909">
    <property type="entry name" value="PLipase_C_PInositol-sp_X_dom"/>
</dbReference>
<dbReference type="EC" id="4.6.1.14" evidence="2"/>
<dbReference type="GO" id="GO:0047396">
    <property type="term" value="F:glycosylphosphatidylinositol diacylglycerol-lyase activity"/>
    <property type="evidence" value="ECO:0007669"/>
    <property type="project" value="UniProtKB-EC"/>
</dbReference>
<organism evidence="2 3">
    <name type="scientific">Trypanosoma equiperdum</name>
    <dbReference type="NCBI Taxonomy" id="5694"/>
    <lineage>
        <taxon>Eukaryota</taxon>
        <taxon>Discoba</taxon>
        <taxon>Euglenozoa</taxon>
        <taxon>Kinetoplastea</taxon>
        <taxon>Metakinetoplastina</taxon>
        <taxon>Trypanosomatida</taxon>
        <taxon>Trypanosomatidae</taxon>
        <taxon>Trypanosoma</taxon>
    </lineage>
</organism>
<evidence type="ECO:0000313" key="2">
    <source>
        <dbReference type="EMBL" id="SCU67354.1"/>
    </source>
</evidence>
<dbReference type="PANTHER" id="PTHR13593:SF113">
    <property type="entry name" value="SI:DKEY-266F7.9"/>
    <property type="match status" value="1"/>
</dbReference>
<evidence type="ECO:0000259" key="1">
    <source>
        <dbReference type="SMART" id="SM00148"/>
    </source>
</evidence>
<dbReference type="SUPFAM" id="SSF51695">
    <property type="entry name" value="PLC-like phosphodiesterases"/>
    <property type="match status" value="1"/>
</dbReference>
<sequence>MFGGVKWSPQSWMSDTRSSIEKKCIGQVYMVGAHNAGTHGIQMFSPFGLDAPEKLRSLPPYVTFLLRFLTVGVSSRWGRCQNLSIRQLLDHGVRYLDLRMNISPDQENKIYTTHFHISVPLQEVLKDVKDFLTTPASANEFVILDFLHFYGFNESHTMKRFVEELQALEEFYIPTTVSLTTPLCNLWQSTRRIFLVVRPYVEYPYARLRSVALKSIWVNQMELNDLLDRLEELMTRDLEDVSIGGVPSKMYVTQAIGTPRNNDFAVAACCGACPGSHPDLYSAAKHKNPHLLQWFYDLNVNGVMRGERVTIRRGNNTHGNILLLDFVQEGTCTVKGVDKPMNAVALCVHLNTNQTARS</sequence>
<dbReference type="Gene3D" id="3.20.20.190">
    <property type="entry name" value="Phosphatidylinositol (PI) phosphodiesterase"/>
    <property type="match status" value="1"/>
</dbReference>